<evidence type="ECO:0008006" key="3">
    <source>
        <dbReference type="Google" id="ProtNLM"/>
    </source>
</evidence>
<dbReference type="InterPro" id="IPR058240">
    <property type="entry name" value="rSAM_sf"/>
</dbReference>
<dbReference type="Proteomes" id="UP001501243">
    <property type="component" value="Unassembled WGS sequence"/>
</dbReference>
<keyword evidence="2" id="KW-1185">Reference proteome</keyword>
<organism evidence="1 2">
    <name type="scientific">Hymenobacter ginsengisoli</name>
    <dbReference type="NCBI Taxonomy" id="1051626"/>
    <lineage>
        <taxon>Bacteria</taxon>
        <taxon>Pseudomonadati</taxon>
        <taxon>Bacteroidota</taxon>
        <taxon>Cytophagia</taxon>
        <taxon>Cytophagales</taxon>
        <taxon>Hymenobacteraceae</taxon>
        <taxon>Hymenobacter</taxon>
    </lineage>
</organism>
<dbReference type="InterPro" id="IPR013785">
    <property type="entry name" value="Aldolase_TIM"/>
</dbReference>
<dbReference type="EMBL" id="BAABGQ010000016">
    <property type="protein sequence ID" value="GAA4509223.1"/>
    <property type="molecule type" value="Genomic_DNA"/>
</dbReference>
<proteinExistence type="predicted"/>
<gene>
    <name evidence="1" type="ORF">GCM10023172_42400</name>
</gene>
<sequence>MLPEEYPISLQSNGILLSEQLLDCCATHRVSVAVSLDGPAEVHDRFRLTHAGGGTFAQVMAGITQLQAHPAASFLNAGLLAVIDPTSDPAEVYHFFKTVGAPSVDFLYRDGNHSKLPEGKATFNSLEYGQWMAELLAVYAADPAPLPIRVIDDMLKVLLGGSVSKEGLGVTDFGILIIDTDGTLMKNDTLKSTYNGADQFTRPVNIRETDLLTFLASAEFASYRAMQQPTSAKCLACPQLHVCGGGMLLHRWHDANGFDNESIYCADQLHLIGAMRQLLYTYQLV</sequence>
<reference evidence="2" key="1">
    <citation type="journal article" date="2019" name="Int. J. Syst. Evol. Microbiol.">
        <title>The Global Catalogue of Microorganisms (GCM) 10K type strain sequencing project: providing services to taxonomists for standard genome sequencing and annotation.</title>
        <authorList>
            <consortium name="The Broad Institute Genomics Platform"/>
            <consortium name="The Broad Institute Genome Sequencing Center for Infectious Disease"/>
            <person name="Wu L."/>
            <person name="Ma J."/>
        </authorList>
    </citation>
    <scope>NUCLEOTIDE SEQUENCE [LARGE SCALE GENOMIC DNA]</scope>
    <source>
        <strain evidence="2">JCM 17841</strain>
    </source>
</reference>
<evidence type="ECO:0000313" key="1">
    <source>
        <dbReference type="EMBL" id="GAA4509223.1"/>
    </source>
</evidence>
<dbReference type="SUPFAM" id="SSF102114">
    <property type="entry name" value="Radical SAM enzymes"/>
    <property type="match status" value="1"/>
</dbReference>
<dbReference type="PANTHER" id="PTHR43273:SF8">
    <property type="entry name" value="RADICAL SAM DOMAIN PROTEIN"/>
    <property type="match status" value="1"/>
</dbReference>
<dbReference type="InterPro" id="IPR023867">
    <property type="entry name" value="Sulphatase_maturase_rSAM"/>
</dbReference>
<accession>A0ABP8QT64</accession>
<name>A0ABP8QT64_9BACT</name>
<dbReference type="PANTHER" id="PTHR43273">
    <property type="entry name" value="ANAEROBIC SULFATASE-MATURATING ENZYME HOMOLOG ASLB-RELATED"/>
    <property type="match status" value="1"/>
</dbReference>
<dbReference type="Gene3D" id="3.20.20.70">
    <property type="entry name" value="Aldolase class I"/>
    <property type="match status" value="1"/>
</dbReference>
<evidence type="ECO:0000313" key="2">
    <source>
        <dbReference type="Proteomes" id="UP001501243"/>
    </source>
</evidence>
<protein>
    <recommendedName>
        <fullName evidence="3">Radical SAM protein</fullName>
    </recommendedName>
</protein>
<comment type="caution">
    <text evidence="1">The sequence shown here is derived from an EMBL/GenBank/DDBJ whole genome shotgun (WGS) entry which is preliminary data.</text>
</comment>